<dbReference type="EMBL" id="LMTR01000028">
    <property type="protein sequence ID" value="KWT70763.1"/>
    <property type="molecule type" value="Genomic_DNA"/>
</dbReference>
<sequence>MKLDETGITNLGPVPEGLTFLEATKALTLKHRINPDHHSKRLTVCETQREIWRIADGLPEPVRSDLKALAAAGYHYGKCMDLRMKQLKAMLADG</sequence>
<dbReference type="PATRIC" id="fig|121290.4.peg.3520"/>
<dbReference type="AlphaFoldDB" id="A0A109BKZ1"/>
<evidence type="ECO:0000313" key="2">
    <source>
        <dbReference type="Proteomes" id="UP000059074"/>
    </source>
</evidence>
<reference evidence="1 2" key="1">
    <citation type="submission" date="2015-10" db="EMBL/GenBank/DDBJ databases">
        <title>Transcriptomic analysis of a linuron degrading triple-species bacterial consortium.</title>
        <authorList>
            <person name="Albers P."/>
        </authorList>
    </citation>
    <scope>NUCLEOTIDE SEQUENCE [LARGE SCALE GENOMIC DNA]</scope>
    <source>
        <strain evidence="1 2">WDL6</strain>
    </source>
</reference>
<dbReference type="Proteomes" id="UP000059074">
    <property type="component" value="Unassembled WGS sequence"/>
</dbReference>
<protein>
    <submittedName>
        <fullName evidence="1">Uncharacterized protein</fullName>
    </submittedName>
</protein>
<dbReference type="RefSeq" id="WP_068459928.1">
    <property type="nucleotide sequence ID" value="NZ_LMTR01000028.1"/>
</dbReference>
<comment type="caution">
    <text evidence="1">The sequence shown here is derived from an EMBL/GenBank/DDBJ whole genome shotgun (WGS) entry which is preliminary data.</text>
</comment>
<dbReference type="STRING" id="121290.APY04_0824"/>
<proteinExistence type="predicted"/>
<keyword evidence="2" id="KW-1185">Reference proteome</keyword>
<organism evidence="1 2">
    <name type="scientific">Hyphomicrobium sulfonivorans</name>
    <dbReference type="NCBI Taxonomy" id="121290"/>
    <lineage>
        <taxon>Bacteria</taxon>
        <taxon>Pseudomonadati</taxon>
        <taxon>Pseudomonadota</taxon>
        <taxon>Alphaproteobacteria</taxon>
        <taxon>Hyphomicrobiales</taxon>
        <taxon>Hyphomicrobiaceae</taxon>
        <taxon>Hyphomicrobium</taxon>
    </lineage>
</organism>
<name>A0A109BKZ1_HYPSL</name>
<evidence type="ECO:0000313" key="1">
    <source>
        <dbReference type="EMBL" id="KWT70763.1"/>
    </source>
</evidence>
<accession>A0A109BKZ1</accession>
<dbReference type="OrthoDB" id="8480429at2"/>
<gene>
    <name evidence="1" type="ORF">APY04_0824</name>
</gene>